<dbReference type="Pfam" id="PF07690">
    <property type="entry name" value="MFS_1"/>
    <property type="match status" value="1"/>
</dbReference>
<protein>
    <submittedName>
        <fullName evidence="7">MFS transporter</fullName>
    </submittedName>
</protein>
<evidence type="ECO:0000256" key="5">
    <source>
        <dbReference type="ARBA" id="ARBA00023136"/>
    </source>
</evidence>
<keyword evidence="3 6" id="KW-0812">Transmembrane</keyword>
<feature type="transmembrane region" description="Helical" evidence="6">
    <location>
        <begin position="143"/>
        <end position="165"/>
    </location>
</feature>
<comment type="subcellular location">
    <subcellularLocation>
        <location evidence="1">Membrane</location>
        <topology evidence="1">Multi-pass membrane protein</topology>
    </subcellularLocation>
</comment>
<evidence type="ECO:0000256" key="2">
    <source>
        <dbReference type="ARBA" id="ARBA00022448"/>
    </source>
</evidence>
<keyword evidence="5 6" id="KW-0472">Membrane</keyword>
<dbReference type="AlphaFoldDB" id="A0A917UUT9"/>
<keyword evidence="4 6" id="KW-1133">Transmembrane helix</keyword>
<name>A0A917UUT9_9PSED</name>
<feature type="transmembrane region" description="Helical" evidence="6">
    <location>
        <begin position="314"/>
        <end position="335"/>
    </location>
</feature>
<dbReference type="GO" id="GO:0008521">
    <property type="term" value="F:acetyl-CoA transmembrane transporter activity"/>
    <property type="evidence" value="ECO:0007669"/>
    <property type="project" value="InterPro"/>
</dbReference>
<feature type="transmembrane region" description="Helical" evidence="6">
    <location>
        <begin position="380"/>
        <end position="397"/>
    </location>
</feature>
<sequence>MPLSSARRQGFGRDYLALGLMYFAQGLPTGLAFDALPVLIREGGHGMAQIGWVGLAFLPWALKFLWASPIDNACRRWGIARVIYVTQGLLALACLALMPFAPGTHLGFALAGVVGLNLICATQDIATNAYAVSRLQGRAAGPANAMQVAGFILGMLTGGGGFLMLYPHLGWSGLMLLMAIGMPLLFLPLLLRRDWHSDDPLTRAGKVRLLGVLQHRDLLFALGIAVSFKFASTAVATLTKSWLIDQGLDVSQAGSLQVSNLLLMALGGVLVGIPLVRRTGNRRAVLITGALATLLLGTAWLLDAGGVQDVRAYYAGFGLQAIFEGSFYVSVWALFMNWASHERPGTDYSAMQCCESLTNMVGASIVGGLGQAFGYSNVFASAWVAGAMAWLLIAFCLRRLQLAGEAG</sequence>
<dbReference type="GO" id="GO:0035348">
    <property type="term" value="P:acetyl-CoA transmembrane transport"/>
    <property type="evidence" value="ECO:0007669"/>
    <property type="project" value="InterPro"/>
</dbReference>
<comment type="caution">
    <text evidence="7">The sequence shown here is derived from an EMBL/GenBank/DDBJ whole genome shotgun (WGS) entry which is preliminary data.</text>
</comment>
<dbReference type="Pfam" id="PF13000">
    <property type="entry name" value="Acatn"/>
    <property type="match status" value="1"/>
</dbReference>
<feature type="transmembrane region" description="Helical" evidence="6">
    <location>
        <begin position="171"/>
        <end position="191"/>
    </location>
</feature>
<dbReference type="SUPFAM" id="SSF103473">
    <property type="entry name" value="MFS general substrate transporter"/>
    <property type="match status" value="1"/>
</dbReference>
<evidence type="ECO:0000256" key="3">
    <source>
        <dbReference type="ARBA" id="ARBA00022692"/>
    </source>
</evidence>
<proteinExistence type="predicted"/>
<dbReference type="InterPro" id="IPR036259">
    <property type="entry name" value="MFS_trans_sf"/>
</dbReference>
<keyword evidence="8" id="KW-1185">Reference proteome</keyword>
<evidence type="ECO:0000256" key="6">
    <source>
        <dbReference type="SAM" id="Phobius"/>
    </source>
</evidence>
<dbReference type="Proteomes" id="UP000635983">
    <property type="component" value="Unassembled WGS sequence"/>
</dbReference>
<dbReference type="Gene3D" id="1.20.1250.20">
    <property type="entry name" value="MFS general substrate transporter like domains"/>
    <property type="match status" value="2"/>
</dbReference>
<accession>A0A917UUT9</accession>
<reference evidence="7" key="1">
    <citation type="journal article" date="2014" name="Int. J. Syst. Evol. Microbiol.">
        <title>Complete genome sequence of Corynebacterium casei LMG S-19264T (=DSM 44701T), isolated from a smear-ripened cheese.</title>
        <authorList>
            <consortium name="US DOE Joint Genome Institute (JGI-PGF)"/>
            <person name="Walter F."/>
            <person name="Albersmeier A."/>
            <person name="Kalinowski J."/>
            <person name="Ruckert C."/>
        </authorList>
    </citation>
    <scope>NUCLEOTIDE SEQUENCE</scope>
    <source>
        <strain evidence="7">JCM 30078</strain>
    </source>
</reference>
<evidence type="ECO:0000313" key="8">
    <source>
        <dbReference type="Proteomes" id="UP000635983"/>
    </source>
</evidence>
<feature type="transmembrane region" description="Helical" evidence="6">
    <location>
        <begin position="78"/>
        <end position="100"/>
    </location>
</feature>
<feature type="transmembrane region" description="Helical" evidence="6">
    <location>
        <begin position="46"/>
        <end position="66"/>
    </location>
</feature>
<dbReference type="EMBL" id="BMPO01000002">
    <property type="protein sequence ID" value="GGJ86924.1"/>
    <property type="molecule type" value="Genomic_DNA"/>
</dbReference>
<feature type="transmembrane region" description="Helical" evidence="6">
    <location>
        <begin position="218"/>
        <end position="238"/>
    </location>
</feature>
<reference evidence="7" key="2">
    <citation type="submission" date="2020-09" db="EMBL/GenBank/DDBJ databases">
        <authorList>
            <person name="Sun Q."/>
            <person name="Ohkuma M."/>
        </authorList>
    </citation>
    <scope>NUCLEOTIDE SEQUENCE</scope>
    <source>
        <strain evidence="7">JCM 30078</strain>
    </source>
</reference>
<evidence type="ECO:0000256" key="4">
    <source>
        <dbReference type="ARBA" id="ARBA00022989"/>
    </source>
</evidence>
<dbReference type="InterPro" id="IPR024371">
    <property type="entry name" value="AcetylCoA_trans_1-like"/>
</dbReference>
<feature type="transmembrane region" description="Helical" evidence="6">
    <location>
        <begin position="283"/>
        <end position="302"/>
    </location>
</feature>
<dbReference type="InterPro" id="IPR004752">
    <property type="entry name" value="AmpG_permease/AT-1"/>
</dbReference>
<keyword evidence="2" id="KW-0813">Transport</keyword>
<dbReference type="GO" id="GO:0016020">
    <property type="term" value="C:membrane"/>
    <property type="evidence" value="ECO:0007669"/>
    <property type="project" value="UniProtKB-SubCell"/>
</dbReference>
<dbReference type="InterPro" id="IPR011701">
    <property type="entry name" value="MFS"/>
</dbReference>
<dbReference type="PANTHER" id="PTHR12778">
    <property type="entry name" value="SOLUTE CARRIER FAMILY 33 ACETYL-COA TRANSPORTER -RELATED"/>
    <property type="match status" value="1"/>
</dbReference>
<evidence type="ECO:0000256" key="1">
    <source>
        <dbReference type="ARBA" id="ARBA00004141"/>
    </source>
</evidence>
<gene>
    <name evidence="7" type="ORF">GCM10009304_11160</name>
</gene>
<organism evidence="7 8">
    <name type="scientific">Pseudomonas matsuisoli</name>
    <dbReference type="NCBI Taxonomy" id="1515666"/>
    <lineage>
        <taxon>Bacteria</taxon>
        <taxon>Pseudomonadati</taxon>
        <taxon>Pseudomonadota</taxon>
        <taxon>Gammaproteobacteria</taxon>
        <taxon>Pseudomonadales</taxon>
        <taxon>Pseudomonadaceae</taxon>
        <taxon>Pseudomonas</taxon>
    </lineage>
</organism>
<feature type="transmembrane region" description="Helical" evidence="6">
    <location>
        <begin position="258"/>
        <end position="276"/>
    </location>
</feature>
<dbReference type="PANTHER" id="PTHR12778:SF10">
    <property type="entry name" value="MAJOR FACILITATOR SUPERFAMILY DOMAIN-CONTAINING PROTEIN 3"/>
    <property type="match status" value="1"/>
</dbReference>
<feature type="transmembrane region" description="Helical" evidence="6">
    <location>
        <begin position="20"/>
        <end position="40"/>
    </location>
</feature>
<feature type="transmembrane region" description="Helical" evidence="6">
    <location>
        <begin position="106"/>
        <end position="131"/>
    </location>
</feature>
<evidence type="ECO:0000313" key="7">
    <source>
        <dbReference type="EMBL" id="GGJ86924.1"/>
    </source>
</evidence>